<accession>G6YE76</accession>
<reference evidence="1 2" key="1">
    <citation type="journal article" date="2012" name="J. Bacteriol.">
        <title>Draft Genome Sequence of Plant Growth-Promoting Rhizobium Mesorhizobium amorphae, Isolated from Zinc-Lead Mine Tailings.</title>
        <authorList>
            <person name="Hao X."/>
            <person name="Lin Y."/>
            <person name="Johnstone L."/>
            <person name="Baltrus D.A."/>
            <person name="Miller S.J."/>
            <person name="Wei G."/>
            <person name="Rensing C."/>
        </authorList>
    </citation>
    <scope>NUCLEOTIDE SEQUENCE [LARGE SCALE GENOMIC DNA]</scope>
    <source>
        <strain evidence="1 2">CCNWGS0123</strain>
    </source>
</reference>
<organism evidence="1 2">
    <name type="scientific">Mesorhizobium amorphae CCNWGS0123</name>
    <dbReference type="NCBI Taxonomy" id="1082933"/>
    <lineage>
        <taxon>Bacteria</taxon>
        <taxon>Pseudomonadati</taxon>
        <taxon>Pseudomonadota</taxon>
        <taxon>Alphaproteobacteria</taxon>
        <taxon>Hyphomicrobiales</taxon>
        <taxon>Phyllobacteriaceae</taxon>
        <taxon>Mesorhizobium</taxon>
    </lineage>
</organism>
<evidence type="ECO:0000313" key="1">
    <source>
        <dbReference type="EMBL" id="EHH10017.1"/>
    </source>
</evidence>
<keyword evidence="2" id="KW-1185">Reference proteome</keyword>
<dbReference type="PATRIC" id="fig|1082933.3.peg.4163"/>
<name>G6YE76_9HYPH</name>
<gene>
    <name evidence="1" type="ORF">MEA186_21344</name>
</gene>
<sequence>MGDVVSIFLLAVLSVFGVEGDAAFDNARVRDTAVAGAEESV</sequence>
<dbReference type="Proteomes" id="UP000002949">
    <property type="component" value="Unassembled WGS sequence"/>
</dbReference>
<dbReference type="EMBL" id="AGSN01000140">
    <property type="protein sequence ID" value="EHH10017.1"/>
    <property type="molecule type" value="Genomic_DNA"/>
</dbReference>
<evidence type="ECO:0000313" key="2">
    <source>
        <dbReference type="Proteomes" id="UP000002949"/>
    </source>
</evidence>
<dbReference type="AlphaFoldDB" id="G6YE76"/>
<protein>
    <submittedName>
        <fullName evidence="1">Uncharacterized protein</fullName>
    </submittedName>
</protein>
<dbReference type="RefSeq" id="WP_006203958.1">
    <property type="nucleotide sequence ID" value="NZ_AGSN01000140.1"/>
</dbReference>
<proteinExistence type="predicted"/>